<sequence>MDFGDRTGVPPTADDFRAAIAGAIPADMPVTAQLMEDIAQFVEKPVSDERRLAGYLSSIIKAIGDLERRLADGQRQGDTG</sequence>
<protein>
    <submittedName>
        <fullName evidence="1">Uncharacterized protein</fullName>
    </submittedName>
</protein>
<name>A0AB38CST2_9MYCO</name>
<proteinExistence type="predicted"/>
<gene>
    <name evidence="1" type="ORF">SAMEA2070301_00307</name>
</gene>
<dbReference type="Proteomes" id="UP000185210">
    <property type="component" value="Unassembled WGS sequence"/>
</dbReference>
<dbReference type="AlphaFoldDB" id="A0AB38CST2"/>
<evidence type="ECO:0000313" key="1">
    <source>
        <dbReference type="EMBL" id="SIA12246.1"/>
    </source>
</evidence>
<dbReference type="EMBL" id="FSHM01000001">
    <property type="protein sequence ID" value="SIA12246.1"/>
    <property type="molecule type" value="Genomic_DNA"/>
</dbReference>
<comment type="caution">
    <text evidence="1">The sequence shown here is derived from an EMBL/GenBank/DDBJ whole genome shotgun (WGS) entry which is preliminary data.</text>
</comment>
<evidence type="ECO:0000313" key="2">
    <source>
        <dbReference type="Proteomes" id="UP000185210"/>
    </source>
</evidence>
<accession>A0AB38CST2</accession>
<organism evidence="1 2">
    <name type="scientific">Mycobacteroides abscessus subsp. abscessus</name>
    <dbReference type="NCBI Taxonomy" id="1185650"/>
    <lineage>
        <taxon>Bacteria</taxon>
        <taxon>Bacillati</taxon>
        <taxon>Actinomycetota</taxon>
        <taxon>Actinomycetes</taxon>
        <taxon>Mycobacteriales</taxon>
        <taxon>Mycobacteriaceae</taxon>
        <taxon>Mycobacteroides</taxon>
        <taxon>Mycobacteroides abscessus</taxon>
    </lineage>
</organism>
<reference evidence="1 2" key="1">
    <citation type="submission" date="2016-11" db="EMBL/GenBank/DDBJ databases">
        <authorList>
            <consortium name="Pathogen Informatics"/>
        </authorList>
    </citation>
    <scope>NUCLEOTIDE SEQUENCE [LARGE SCALE GENOMIC DNA]</scope>
    <source>
        <strain evidence="1 2">104</strain>
    </source>
</reference>